<evidence type="ECO:0000256" key="4">
    <source>
        <dbReference type="ARBA" id="ARBA00022485"/>
    </source>
</evidence>
<proteinExistence type="inferred from homology"/>
<comment type="cofactor">
    <cofactor evidence="1">
        <name>[4Fe-4S] cluster</name>
        <dbReference type="ChEBI" id="CHEBI:49883"/>
    </cofactor>
</comment>
<evidence type="ECO:0000256" key="1">
    <source>
        <dbReference type="ARBA" id="ARBA00001966"/>
    </source>
</evidence>
<dbReference type="UniPathway" id="UPA00253">
    <property type="reaction ID" value="UER00327"/>
</dbReference>
<dbReference type="GO" id="GO:0046872">
    <property type="term" value="F:metal ion binding"/>
    <property type="evidence" value="ECO:0007669"/>
    <property type="project" value="UniProtKB-KW"/>
</dbReference>
<dbReference type="GO" id="GO:0051539">
    <property type="term" value="F:4 iron, 4 sulfur cluster binding"/>
    <property type="evidence" value="ECO:0007669"/>
    <property type="project" value="UniProtKB-KW"/>
</dbReference>
<keyword evidence="10" id="KW-0411">Iron-sulfur</keyword>
<dbReference type="PANTHER" id="PTHR30573:SF0">
    <property type="entry name" value="QUINOLINATE SYNTHASE, CHLOROPLASTIC"/>
    <property type="match status" value="1"/>
</dbReference>
<keyword evidence="4" id="KW-0004">4Fe-4S</keyword>
<dbReference type="SUPFAM" id="SSF142754">
    <property type="entry name" value="NadA-like"/>
    <property type="match status" value="1"/>
</dbReference>
<dbReference type="Pfam" id="PF02445">
    <property type="entry name" value="NadA"/>
    <property type="match status" value="1"/>
</dbReference>
<keyword evidence="6" id="KW-0662">Pyridine nucleotide biosynthesis</keyword>
<dbReference type="GO" id="GO:0008987">
    <property type="term" value="F:quinolinate synthetase A activity"/>
    <property type="evidence" value="ECO:0007669"/>
    <property type="project" value="InterPro"/>
</dbReference>
<dbReference type="InterPro" id="IPR003473">
    <property type="entry name" value="NadA"/>
</dbReference>
<evidence type="ECO:0000256" key="2">
    <source>
        <dbReference type="ARBA" id="ARBA00005065"/>
    </source>
</evidence>
<evidence type="ECO:0000256" key="7">
    <source>
        <dbReference type="ARBA" id="ARBA00022679"/>
    </source>
</evidence>
<keyword evidence="9" id="KW-0408">Iron</keyword>
<evidence type="ECO:0000256" key="10">
    <source>
        <dbReference type="ARBA" id="ARBA00023014"/>
    </source>
</evidence>
<dbReference type="HAMAP" id="MF_00569">
    <property type="entry name" value="NadA_type3"/>
    <property type="match status" value="1"/>
</dbReference>
<evidence type="ECO:0000256" key="6">
    <source>
        <dbReference type="ARBA" id="ARBA00022642"/>
    </source>
</evidence>
<organism evidence="11">
    <name type="scientific">freshwater metagenome</name>
    <dbReference type="NCBI Taxonomy" id="449393"/>
    <lineage>
        <taxon>unclassified sequences</taxon>
        <taxon>metagenomes</taxon>
        <taxon>ecological metagenomes</taxon>
    </lineage>
</organism>
<gene>
    <name evidence="11" type="ORF">UFOPK1835_00375</name>
</gene>
<name>A0A6J6GVN1_9ZZZZ</name>
<dbReference type="AlphaFoldDB" id="A0A6J6GVN1"/>
<evidence type="ECO:0000313" key="11">
    <source>
        <dbReference type="EMBL" id="CAB4600708.1"/>
    </source>
</evidence>
<keyword evidence="5" id="KW-0963">Cytoplasm</keyword>
<dbReference type="Gene3D" id="3.40.50.10800">
    <property type="entry name" value="NadA-like"/>
    <property type="match status" value="3"/>
</dbReference>
<dbReference type="PANTHER" id="PTHR30573">
    <property type="entry name" value="QUINOLINATE SYNTHETASE A"/>
    <property type="match status" value="1"/>
</dbReference>
<protein>
    <recommendedName>
        <fullName evidence="3">quinolinate synthase</fullName>
        <ecNumber evidence="3">2.5.1.72</ecNumber>
    </recommendedName>
</protein>
<dbReference type="NCBIfam" id="NF006883">
    <property type="entry name" value="PRK09375.2-4"/>
    <property type="match status" value="1"/>
</dbReference>
<dbReference type="NCBIfam" id="TIGR00550">
    <property type="entry name" value="nadA"/>
    <property type="match status" value="1"/>
</dbReference>
<keyword evidence="7" id="KW-0808">Transferase</keyword>
<keyword evidence="8" id="KW-0479">Metal-binding</keyword>
<comment type="pathway">
    <text evidence="2">Cofactor biosynthesis; NAD(+) biosynthesis; quinolinate from iminoaspartate: step 1/1.</text>
</comment>
<sequence length="373" mass="41223">MLRLQLPLPERFTDATPQDLHARIAAAKATLGERLFILGHHYQRDEVMEWADARGDSFRLSVLAQENPVAEYIVFCGVHFMAESADILTGDHQQVILPDLNAGCSMADMADLEEVEEAWEALARSTDISKVVPVTYMNSSAALKAFVGEHGGAVCTSTNAKAVLEWALSLGDRADDGAGGRQVLFFPDQHLGRNTGFQLGFGHDDMRIWNPRLEHGGLTDAEMKESTFLLWRGHCSVHQRFRPEHIEAFRAANPGGLVVVHPECAHDVCEVADQVGSTDFIIRAVENAPPGSVIGVGTEIHLVNRLDNETPDKTIVSLDPLVCPCSTMFRIDAIHLCWILENLVEGRVMNRITVDPETTEWARVALNRMLEIT</sequence>
<dbReference type="InterPro" id="IPR036094">
    <property type="entry name" value="NadA_sf"/>
</dbReference>
<dbReference type="GO" id="GO:0034628">
    <property type="term" value="P:'de novo' NAD+ biosynthetic process from L-aspartate"/>
    <property type="evidence" value="ECO:0007669"/>
    <property type="project" value="TreeGrafter"/>
</dbReference>
<dbReference type="EC" id="2.5.1.72" evidence="3"/>
<accession>A0A6J6GVN1</accession>
<dbReference type="EMBL" id="CAEZUP010000009">
    <property type="protein sequence ID" value="CAB4600708.1"/>
    <property type="molecule type" value="Genomic_DNA"/>
</dbReference>
<dbReference type="InterPro" id="IPR023515">
    <property type="entry name" value="Quinolinate_synth_A_type3"/>
</dbReference>
<dbReference type="GO" id="GO:0005829">
    <property type="term" value="C:cytosol"/>
    <property type="evidence" value="ECO:0007669"/>
    <property type="project" value="TreeGrafter"/>
</dbReference>
<evidence type="ECO:0000256" key="8">
    <source>
        <dbReference type="ARBA" id="ARBA00022723"/>
    </source>
</evidence>
<reference evidence="11" key="1">
    <citation type="submission" date="2020-05" db="EMBL/GenBank/DDBJ databases">
        <authorList>
            <person name="Chiriac C."/>
            <person name="Salcher M."/>
            <person name="Ghai R."/>
            <person name="Kavagutti S V."/>
        </authorList>
    </citation>
    <scope>NUCLEOTIDE SEQUENCE</scope>
</reference>
<evidence type="ECO:0000256" key="5">
    <source>
        <dbReference type="ARBA" id="ARBA00022490"/>
    </source>
</evidence>
<evidence type="ECO:0000256" key="9">
    <source>
        <dbReference type="ARBA" id="ARBA00023004"/>
    </source>
</evidence>
<evidence type="ECO:0000256" key="3">
    <source>
        <dbReference type="ARBA" id="ARBA00012669"/>
    </source>
</evidence>